<accession>A0A327QGI6</accession>
<feature type="domain" description="DUF58" evidence="1">
    <location>
        <begin position="61"/>
        <end position="257"/>
    </location>
</feature>
<evidence type="ECO:0000313" key="3">
    <source>
        <dbReference type="Proteomes" id="UP000249547"/>
    </source>
</evidence>
<dbReference type="Pfam" id="PF01882">
    <property type="entry name" value="DUF58"/>
    <property type="match status" value="1"/>
</dbReference>
<proteinExistence type="predicted"/>
<evidence type="ECO:0000313" key="2">
    <source>
        <dbReference type="EMBL" id="RAJ02433.1"/>
    </source>
</evidence>
<dbReference type="InterPro" id="IPR002881">
    <property type="entry name" value="DUF58"/>
</dbReference>
<dbReference type="InterPro" id="IPR036465">
    <property type="entry name" value="vWFA_dom_sf"/>
</dbReference>
<dbReference type="AlphaFoldDB" id="A0A327QGI6"/>
<dbReference type="PANTHER" id="PTHR33608:SF12">
    <property type="entry name" value="DUF58 DOMAIN-CONTAINING PROTEIN"/>
    <property type="match status" value="1"/>
</dbReference>
<dbReference type="Proteomes" id="UP000249547">
    <property type="component" value="Unassembled WGS sequence"/>
</dbReference>
<comment type="caution">
    <text evidence="2">The sequence shown here is derived from an EMBL/GenBank/DDBJ whole genome shotgun (WGS) entry which is preliminary data.</text>
</comment>
<keyword evidence="3" id="KW-1185">Reference proteome</keyword>
<dbReference type="SUPFAM" id="SSF53300">
    <property type="entry name" value="vWA-like"/>
    <property type="match status" value="1"/>
</dbReference>
<organism evidence="2 3">
    <name type="scientific">Chitinophaga skermanii</name>
    <dbReference type="NCBI Taxonomy" id="331697"/>
    <lineage>
        <taxon>Bacteria</taxon>
        <taxon>Pseudomonadati</taxon>
        <taxon>Bacteroidota</taxon>
        <taxon>Chitinophagia</taxon>
        <taxon>Chitinophagales</taxon>
        <taxon>Chitinophagaceae</taxon>
        <taxon>Chitinophaga</taxon>
    </lineage>
</organism>
<reference evidence="2 3" key="1">
    <citation type="submission" date="2018-06" db="EMBL/GenBank/DDBJ databases">
        <title>Genomic Encyclopedia of Archaeal and Bacterial Type Strains, Phase II (KMG-II): from individual species to whole genera.</title>
        <authorList>
            <person name="Goeker M."/>
        </authorList>
    </citation>
    <scope>NUCLEOTIDE SEQUENCE [LARGE SCALE GENOMIC DNA]</scope>
    <source>
        <strain evidence="2 3">DSM 23857</strain>
    </source>
</reference>
<protein>
    <submittedName>
        <fullName evidence="2">Uncharacterized protein DUF58</fullName>
    </submittedName>
</protein>
<dbReference type="PANTHER" id="PTHR33608">
    <property type="entry name" value="BLL2464 PROTEIN"/>
    <property type="match status" value="1"/>
</dbReference>
<evidence type="ECO:0000259" key="1">
    <source>
        <dbReference type="Pfam" id="PF01882"/>
    </source>
</evidence>
<name>A0A327QGI6_9BACT</name>
<sequence length="316" mass="36268">MSSQKQHNEAYPTGVTISLKELMRYEYYVQDMPILPQHPVYSLLAGRHASKLRGRGLDFEEVRVYVPGDDVRNIDWRVTARTGITHSKVFNEEKERPGFIIVDQTSFLFFGSKMYTKSVIAAQAAALSAFYIVKRGDRVGGIVFNDATHQYISPKRSKSHVQYVLQAIADMNTLLPQRKAITSNILPLNEILQQARSVITHDYVITVISDFSTINQDTKKHLRNLSQHNDVMLVHISDPFDGALPNGRIVLSNGKRQITWQNNKHHWGEKYEEAYSKLLRGLSDEFRMYHIPVVQMDTTLPVEQQVMQHMGKLTKR</sequence>
<dbReference type="EMBL" id="QLLL01000006">
    <property type="protein sequence ID" value="RAJ02433.1"/>
    <property type="molecule type" value="Genomic_DNA"/>
</dbReference>
<dbReference type="RefSeq" id="WP_111598874.1">
    <property type="nucleotide sequence ID" value="NZ_QLLL01000006.1"/>
</dbReference>
<dbReference type="OrthoDB" id="9776116at2"/>
<gene>
    <name evidence="2" type="ORF">LX64_03448</name>
</gene>